<dbReference type="Proteomes" id="UP000183810">
    <property type="component" value="Chromosome"/>
</dbReference>
<dbReference type="AlphaFoldDB" id="A0A1J0VZH3"/>
<dbReference type="GO" id="GO:0016747">
    <property type="term" value="F:acyltransferase activity, transferring groups other than amino-acyl groups"/>
    <property type="evidence" value="ECO:0007669"/>
    <property type="project" value="TreeGrafter"/>
</dbReference>
<dbReference type="PANTHER" id="PTHR48098">
    <property type="entry name" value="ENTEROCHELIN ESTERASE-RELATED"/>
    <property type="match status" value="1"/>
</dbReference>
<dbReference type="Pfam" id="PF00756">
    <property type="entry name" value="Esterase"/>
    <property type="match status" value="1"/>
</dbReference>
<dbReference type="SUPFAM" id="SSF53474">
    <property type="entry name" value="alpha/beta-Hydrolases"/>
    <property type="match status" value="1"/>
</dbReference>
<gene>
    <name evidence="2" type="ORF">BOX37_29785</name>
</gene>
<dbReference type="InterPro" id="IPR050583">
    <property type="entry name" value="Mycobacterial_A85_antigen"/>
</dbReference>
<protein>
    <submittedName>
        <fullName evidence="2">Esterase</fullName>
    </submittedName>
</protein>
<feature type="chain" id="PRO_5039092634" evidence="1">
    <location>
        <begin position="23"/>
        <end position="344"/>
    </location>
</feature>
<dbReference type="RefSeq" id="WP_071930591.1">
    <property type="nucleotide sequence ID" value="NZ_CP018082.1"/>
</dbReference>
<evidence type="ECO:0000313" key="2">
    <source>
        <dbReference type="EMBL" id="APE37426.1"/>
    </source>
</evidence>
<dbReference type="EMBL" id="CP018082">
    <property type="protein sequence ID" value="APE37426.1"/>
    <property type="molecule type" value="Genomic_DNA"/>
</dbReference>
<feature type="signal peptide" evidence="1">
    <location>
        <begin position="1"/>
        <end position="22"/>
    </location>
</feature>
<dbReference type="InterPro" id="IPR029058">
    <property type="entry name" value="AB_hydrolase_fold"/>
</dbReference>
<proteinExistence type="predicted"/>
<dbReference type="InterPro" id="IPR000801">
    <property type="entry name" value="Esterase-like"/>
</dbReference>
<organism evidence="2 3">
    <name type="scientific">Nocardia mangyaensis</name>
    <dbReference type="NCBI Taxonomy" id="2213200"/>
    <lineage>
        <taxon>Bacteria</taxon>
        <taxon>Bacillati</taxon>
        <taxon>Actinomycetota</taxon>
        <taxon>Actinomycetes</taxon>
        <taxon>Mycobacteriales</taxon>
        <taxon>Nocardiaceae</taxon>
        <taxon>Nocardia</taxon>
    </lineage>
</organism>
<dbReference type="KEGG" id="nsl:BOX37_29785"/>
<evidence type="ECO:0000256" key="1">
    <source>
        <dbReference type="SAM" id="SignalP"/>
    </source>
</evidence>
<accession>A0A1J0VZH3</accession>
<dbReference type="Gene3D" id="3.40.50.1820">
    <property type="entry name" value="alpha/beta hydrolase"/>
    <property type="match status" value="1"/>
</dbReference>
<reference evidence="2" key="1">
    <citation type="submission" date="2016-11" db="EMBL/GenBank/DDBJ databases">
        <authorList>
            <person name="Jaros S."/>
            <person name="Januszkiewicz K."/>
            <person name="Wedrychowicz H."/>
        </authorList>
    </citation>
    <scope>NUCLEOTIDE SEQUENCE [LARGE SCALE GENOMIC DNA]</scope>
    <source>
        <strain evidence="2">Y48</strain>
    </source>
</reference>
<keyword evidence="3" id="KW-1185">Reference proteome</keyword>
<name>A0A1J0VZH3_9NOCA</name>
<dbReference type="PANTHER" id="PTHR48098:SF1">
    <property type="entry name" value="DIACYLGLYCEROL ACYLTRANSFERASE_MYCOLYLTRANSFERASE AG85A"/>
    <property type="match status" value="1"/>
</dbReference>
<evidence type="ECO:0000313" key="3">
    <source>
        <dbReference type="Proteomes" id="UP000183810"/>
    </source>
</evidence>
<sequence>MGVVTRYALLLALIAGIAYVPAAVSAQPPPEPARAVDAARLVSATPGPGRVVDLVVHSAAMGTPVHVAVLPAPDRDAAAPVLYLLNGVDGGSPTDDWRDGHNWLTRTDAERFLAEQQVTVVVPIGGAGSYYTDWIADDPVLGRQRWTTFLTGELPRVIDAEFHGSGANAIAGVSMAGTAAFHLALAAPRLYRAVGSYSGCVSTSGPQGHAIVNTVVSGQNGDPVNMWGLPGNPLWAANDPLLHADRLRGLAIYASSGTGLPGPLDHPDGPGIAGDTRKLVDQILIGGVLDAVTDQCTRQLATRLADLNIPATVDLRPTGTHSWGYWQTDLHASWPVFAEALRVR</sequence>
<keyword evidence="1" id="KW-0732">Signal</keyword>
<dbReference type="OrthoDB" id="4510758at2"/>